<protein>
    <submittedName>
        <fullName evidence="1">Uncharacterized protein</fullName>
    </submittedName>
</protein>
<reference evidence="1 2" key="1">
    <citation type="submission" date="2014-11" db="EMBL/GenBank/DDBJ databases">
        <title>Genetic blueprint of the zoonotic pathogen Toxocara canis.</title>
        <authorList>
            <person name="Zhu X.-Q."/>
            <person name="Korhonen P.K."/>
            <person name="Cai H."/>
            <person name="Young N.D."/>
            <person name="Nejsum P."/>
            <person name="von Samson-Himmelstjerna G."/>
            <person name="Boag P.R."/>
            <person name="Tan P."/>
            <person name="Li Q."/>
            <person name="Min J."/>
            <person name="Yang Y."/>
            <person name="Wang X."/>
            <person name="Fang X."/>
            <person name="Hall R.S."/>
            <person name="Hofmann A."/>
            <person name="Sternberg P.W."/>
            <person name="Jex A.R."/>
            <person name="Gasser R.B."/>
        </authorList>
    </citation>
    <scope>NUCLEOTIDE SEQUENCE [LARGE SCALE GENOMIC DNA]</scope>
    <source>
        <strain evidence="1">PN_DK_2014</strain>
    </source>
</reference>
<gene>
    <name evidence="1" type="ORF">Tcan_09344</name>
</gene>
<accession>A0A0B2V050</accession>
<evidence type="ECO:0000313" key="2">
    <source>
        <dbReference type="Proteomes" id="UP000031036"/>
    </source>
</evidence>
<dbReference type="EMBL" id="JPKZ01002781">
    <property type="protein sequence ID" value="KHN75123.1"/>
    <property type="molecule type" value="Genomic_DNA"/>
</dbReference>
<sequence>MTCRGVKHYGTGCTLPTAMHHEQHLHEHVQTAQHSQLHMNQTAQQLQPDASDTNFQELTSGYQSSARDTKPVPSIALHLHQYAALITIKLG</sequence>
<dbReference type="Proteomes" id="UP000031036">
    <property type="component" value="Unassembled WGS sequence"/>
</dbReference>
<comment type="caution">
    <text evidence="1">The sequence shown here is derived from an EMBL/GenBank/DDBJ whole genome shotgun (WGS) entry which is preliminary data.</text>
</comment>
<keyword evidence="2" id="KW-1185">Reference proteome</keyword>
<name>A0A0B2V050_TOXCA</name>
<proteinExistence type="predicted"/>
<dbReference type="AlphaFoldDB" id="A0A0B2V050"/>
<evidence type="ECO:0000313" key="1">
    <source>
        <dbReference type="EMBL" id="KHN75123.1"/>
    </source>
</evidence>
<organism evidence="1 2">
    <name type="scientific">Toxocara canis</name>
    <name type="common">Canine roundworm</name>
    <dbReference type="NCBI Taxonomy" id="6265"/>
    <lineage>
        <taxon>Eukaryota</taxon>
        <taxon>Metazoa</taxon>
        <taxon>Ecdysozoa</taxon>
        <taxon>Nematoda</taxon>
        <taxon>Chromadorea</taxon>
        <taxon>Rhabditida</taxon>
        <taxon>Spirurina</taxon>
        <taxon>Ascaridomorpha</taxon>
        <taxon>Ascaridoidea</taxon>
        <taxon>Toxocaridae</taxon>
        <taxon>Toxocara</taxon>
    </lineage>
</organism>